<dbReference type="STRING" id="558152.IQ37_08600"/>
<dbReference type="GO" id="GO:0030288">
    <property type="term" value="C:outer membrane-bounded periplasmic space"/>
    <property type="evidence" value="ECO:0007669"/>
    <property type="project" value="TreeGrafter"/>
</dbReference>
<evidence type="ECO:0000259" key="2">
    <source>
        <dbReference type="SMART" id="SM00245"/>
    </source>
</evidence>
<organism evidence="3 4">
    <name type="scientific">Chryseobacterium piperi</name>
    <dbReference type="NCBI Taxonomy" id="558152"/>
    <lineage>
        <taxon>Bacteria</taxon>
        <taxon>Pseudomonadati</taxon>
        <taxon>Bacteroidota</taxon>
        <taxon>Flavobacteriia</taxon>
        <taxon>Flavobacteriales</taxon>
        <taxon>Weeksellaceae</taxon>
        <taxon>Chryseobacterium group</taxon>
        <taxon>Chryseobacterium</taxon>
    </lineage>
</organism>
<dbReference type="AlphaFoldDB" id="A0A086BIW4"/>
<dbReference type="RefSeq" id="WP_034683859.1">
    <property type="nucleotide sequence ID" value="NZ_CP023049.2"/>
</dbReference>
<comment type="caution">
    <text evidence="3">The sequence shown here is derived from an EMBL/GenBank/DDBJ whole genome shotgun (WGS) entry which is preliminary data.</text>
</comment>
<dbReference type="eggNOG" id="COG0793">
    <property type="taxonomic scope" value="Bacteria"/>
</dbReference>
<dbReference type="PANTHER" id="PTHR32060">
    <property type="entry name" value="TAIL-SPECIFIC PROTEASE"/>
    <property type="match status" value="1"/>
</dbReference>
<protein>
    <submittedName>
        <fullName evidence="3">Peptidase S41</fullName>
    </submittedName>
</protein>
<gene>
    <name evidence="3" type="ORF">IQ37_08600</name>
</gene>
<keyword evidence="1" id="KW-0732">Signal</keyword>
<dbReference type="OrthoDB" id="5480566at2"/>
<dbReference type="GO" id="GO:0006508">
    <property type="term" value="P:proteolysis"/>
    <property type="evidence" value="ECO:0007669"/>
    <property type="project" value="InterPro"/>
</dbReference>
<dbReference type="SUPFAM" id="SSF52096">
    <property type="entry name" value="ClpP/crotonase"/>
    <property type="match status" value="1"/>
</dbReference>
<dbReference type="SMART" id="SM00245">
    <property type="entry name" value="TSPc"/>
    <property type="match status" value="1"/>
</dbReference>
<dbReference type="KEGG" id="cpip:CJF12_18375"/>
<dbReference type="EMBL" id="JPRJ01000012">
    <property type="protein sequence ID" value="KFF28878.1"/>
    <property type="molecule type" value="Genomic_DNA"/>
</dbReference>
<reference evidence="3 4" key="1">
    <citation type="submission" date="2014-07" db="EMBL/GenBank/DDBJ databases">
        <title>Genome of Chryseobacterium piperi CTM.</title>
        <authorList>
            <person name="Pipes S.E."/>
            <person name="Stropko S.J."/>
            <person name="Newman J.D."/>
        </authorList>
    </citation>
    <scope>NUCLEOTIDE SEQUENCE [LARGE SCALE GENOMIC DNA]</scope>
    <source>
        <strain evidence="3 4">CTM</strain>
    </source>
</reference>
<evidence type="ECO:0000313" key="4">
    <source>
        <dbReference type="Proteomes" id="UP000028709"/>
    </source>
</evidence>
<dbReference type="GO" id="GO:0004175">
    <property type="term" value="F:endopeptidase activity"/>
    <property type="evidence" value="ECO:0007669"/>
    <property type="project" value="TreeGrafter"/>
</dbReference>
<dbReference type="GO" id="GO:0007165">
    <property type="term" value="P:signal transduction"/>
    <property type="evidence" value="ECO:0007669"/>
    <property type="project" value="TreeGrafter"/>
</dbReference>
<evidence type="ECO:0000313" key="3">
    <source>
        <dbReference type="EMBL" id="KFF28878.1"/>
    </source>
</evidence>
<dbReference type="InterPro" id="IPR029045">
    <property type="entry name" value="ClpP/crotonase-like_dom_sf"/>
</dbReference>
<sequence>MIKKIFVFSLLSLFTPLFSQYSISEISKDSYLKDFDVAAAILLNQHPNPYRFHSKETVTKKLDSLRKALEKDPSYINFYINSPGRVLGDGHTSFSTDANYYEDYLNSTYFFPLMTYVNNGNVYINGDNKYNIEIGSKLLEVNNKSIADILKQIPASADGNIKVEDVDVSQYISFLNRNKDNTFTIKYQTLNGEQKKANLEGIKFTGFNYESKHAVLPIDATSEIYGIFGYELNPDTFYLSVKSFSYDESFFYEKLKKYFQQIKNKKYKNLVVDIRNNSGGSVTNIPLLYSFMSKEKIFTNSYKYGSKVIDINYSDYLIDPQTDRYYSEKDIRDSNNFMRQRFDKSEKGDYYFGNNRLDDTYIKNYPRDGLFFDGRVVLLTNNRTFSAATYFASLFKKEKRGDIVGKETGSCSNFTTAAWFLTYKLPNTKTTISIPRTEIFFNNNENDNIPNCTGVIPDHKIDDNFFLNALKEKIDPELQYSVELLSRTS</sequence>
<dbReference type="Proteomes" id="UP000028709">
    <property type="component" value="Unassembled WGS sequence"/>
</dbReference>
<feature type="signal peptide" evidence="1">
    <location>
        <begin position="1"/>
        <end position="19"/>
    </location>
</feature>
<dbReference type="Pfam" id="PF03572">
    <property type="entry name" value="Peptidase_S41"/>
    <property type="match status" value="1"/>
</dbReference>
<keyword evidence="4" id="KW-1185">Reference proteome</keyword>
<dbReference type="Gene3D" id="3.90.226.10">
    <property type="entry name" value="2-enoyl-CoA Hydratase, Chain A, domain 1"/>
    <property type="match status" value="1"/>
</dbReference>
<dbReference type="GO" id="GO:0008236">
    <property type="term" value="F:serine-type peptidase activity"/>
    <property type="evidence" value="ECO:0007669"/>
    <property type="project" value="InterPro"/>
</dbReference>
<feature type="chain" id="PRO_5001804422" evidence="1">
    <location>
        <begin position="20"/>
        <end position="489"/>
    </location>
</feature>
<proteinExistence type="predicted"/>
<name>A0A086BIW4_9FLAO</name>
<dbReference type="PANTHER" id="PTHR32060:SF30">
    <property type="entry name" value="CARBOXY-TERMINAL PROCESSING PROTEASE CTPA"/>
    <property type="match status" value="1"/>
</dbReference>
<dbReference type="InterPro" id="IPR005151">
    <property type="entry name" value="Tail-specific_protease"/>
</dbReference>
<feature type="domain" description="Tail specific protease" evidence="2">
    <location>
        <begin position="210"/>
        <end position="462"/>
    </location>
</feature>
<evidence type="ECO:0000256" key="1">
    <source>
        <dbReference type="SAM" id="SignalP"/>
    </source>
</evidence>
<accession>A0A086BIW4</accession>